<dbReference type="EMBL" id="ML220124">
    <property type="protein sequence ID" value="TGZ80565.1"/>
    <property type="molecule type" value="Genomic_DNA"/>
</dbReference>
<reference evidence="1 2" key="1">
    <citation type="submission" date="2019-04" db="EMBL/GenBank/DDBJ databases">
        <title>Comparative genomics and transcriptomics to analyze fruiting body development in filamentous ascomycetes.</title>
        <authorList>
            <consortium name="DOE Joint Genome Institute"/>
            <person name="Lutkenhaus R."/>
            <person name="Traeger S."/>
            <person name="Breuer J."/>
            <person name="Kuo A."/>
            <person name="Lipzen A."/>
            <person name="Pangilinan J."/>
            <person name="Dilworth D."/>
            <person name="Sandor L."/>
            <person name="Poggeler S."/>
            <person name="Barry K."/>
            <person name="Grigoriev I.V."/>
            <person name="Nowrousian M."/>
        </authorList>
    </citation>
    <scope>NUCLEOTIDE SEQUENCE [LARGE SCALE GENOMIC DNA]</scope>
    <source>
        <strain evidence="1 2">CBS 389.68</strain>
    </source>
</reference>
<sequence>MSPVPRTSALTITSLATTIVVSVRTRALVAKTHKSSTSHFVTSCPLDLVAVGSSVMPVTHRGNLKITKSLECLPVRYQNAASLQNGGSTL</sequence>
<evidence type="ECO:0000313" key="2">
    <source>
        <dbReference type="Proteomes" id="UP000298138"/>
    </source>
</evidence>
<protein>
    <submittedName>
        <fullName evidence="1">Uncharacterized protein</fullName>
    </submittedName>
</protein>
<dbReference type="InParanoid" id="A0A4V3SIL5"/>
<keyword evidence="2" id="KW-1185">Reference proteome</keyword>
<organism evidence="1 2">
    <name type="scientific">Ascodesmis nigricans</name>
    <dbReference type="NCBI Taxonomy" id="341454"/>
    <lineage>
        <taxon>Eukaryota</taxon>
        <taxon>Fungi</taxon>
        <taxon>Dikarya</taxon>
        <taxon>Ascomycota</taxon>
        <taxon>Pezizomycotina</taxon>
        <taxon>Pezizomycetes</taxon>
        <taxon>Pezizales</taxon>
        <taxon>Ascodesmidaceae</taxon>
        <taxon>Ascodesmis</taxon>
    </lineage>
</organism>
<evidence type="ECO:0000313" key="1">
    <source>
        <dbReference type="EMBL" id="TGZ80565.1"/>
    </source>
</evidence>
<dbReference type="AlphaFoldDB" id="A0A4V3SIL5"/>
<gene>
    <name evidence="1" type="ORF">EX30DRAFT_341491</name>
</gene>
<accession>A0A4V3SIL5</accession>
<name>A0A4V3SIL5_9PEZI</name>
<proteinExistence type="predicted"/>
<dbReference type="Proteomes" id="UP000298138">
    <property type="component" value="Unassembled WGS sequence"/>
</dbReference>